<evidence type="ECO:0000256" key="1">
    <source>
        <dbReference type="ARBA" id="ARBA00004496"/>
    </source>
</evidence>
<dbReference type="InterPro" id="IPR003591">
    <property type="entry name" value="Leu-rich_rpt_typical-subtyp"/>
</dbReference>
<dbReference type="EMBL" id="OZ019899">
    <property type="protein sequence ID" value="CAK9232195.1"/>
    <property type="molecule type" value="Genomic_DNA"/>
</dbReference>
<protein>
    <submittedName>
        <fullName evidence="5">Uncharacterized protein</fullName>
    </submittedName>
</protein>
<dbReference type="InterPro" id="IPR025875">
    <property type="entry name" value="Leu-rich_rpt_4"/>
</dbReference>
<evidence type="ECO:0000256" key="3">
    <source>
        <dbReference type="ARBA" id="ARBA00022614"/>
    </source>
</evidence>
<dbReference type="PANTHER" id="PTHR22710">
    <property type="entry name" value="X-RAY RADIATION RESISTANCE ASSOCIATED PROTEIN 1 XRRA1"/>
    <property type="match status" value="1"/>
</dbReference>
<dbReference type="SMART" id="SM00369">
    <property type="entry name" value="LRR_TYP"/>
    <property type="match status" value="3"/>
</dbReference>
<dbReference type="PANTHER" id="PTHR22710:SF2">
    <property type="entry name" value="X-RAY RADIATION RESISTANCE-ASSOCIATED PROTEIN 1"/>
    <property type="match status" value="1"/>
</dbReference>
<evidence type="ECO:0000313" key="5">
    <source>
        <dbReference type="EMBL" id="CAK9232195.1"/>
    </source>
</evidence>
<dbReference type="Pfam" id="PF12799">
    <property type="entry name" value="LRR_4"/>
    <property type="match status" value="1"/>
</dbReference>
<accession>A0ABP0UXC1</accession>
<organism evidence="5 6">
    <name type="scientific">Sphagnum troendelagicum</name>
    <dbReference type="NCBI Taxonomy" id="128251"/>
    <lineage>
        <taxon>Eukaryota</taxon>
        <taxon>Viridiplantae</taxon>
        <taxon>Streptophyta</taxon>
        <taxon>Embryophyta</taxon>
        <taxon>Bryophyta</taxon>
        <taxon>Sphagnophytina</taxon>
        <taxon>Sphagnopsida</taxon>
        <taxon>Sphagnales</taxon>
        <taxon>Sphagnaceae</taxon>
        <taxon>Sphagnum</taxon>
    </lineage>
</organism>
<dbReference type="InterPro" id="IPR032675">
    <property type="entry name" value="LRR_dom_sf"/>
</dbReference>
<gene>
    <name evidence="5" type="ORF">CSSPTR1EN2_LOCUS21136</name>
</gene>
<keyword evidence="3" id="KW-0433">Leucine-rich repeat</keyword>
<reference evidence="5" key="1">
    <citation type="submission" date="2024-02" db="EMBL/GenBank/DDBJ databases">
        <authorList>
            <consortium name="ELIXIR-Norway"/>
            <consortium name="Elixir Norway"/>
        </authorList>
    </citation>
    <scope>NUCLEOTIDE SEQUENCE</scope>
</reference>
<dbReference type="SMART" id="SM00364">
    <property type="entry name" value="LRR_BAC"/>
    <property type="match status" value="4"/>
</dbReference>
<name>A0ABP0UXC1_9BRYO</name>
<sequence>MPLRATGTTLTSQLLLDQGGVDEPENLQYAKLADLGIDCVDPANLNCFTALRYLDLSDNYVSMESLATLPSLQKLSLQCNQLCELAIPENSFALLENLDVSYNILNPMAVIALSSLPLLRKLNVDHNNLEIFPDESCEMGAFPSLQKLSAAGNSLSELSLIPLSKLPRLERLNLQQNFIKGIPEEVMSISNSFCQMEVLHLASNPVADYQRLTPLKRISKLRKVMLWDTPMAGRVAYDSTGKCLSISSPILQAAMEAQQAHQHWLLEKPDTRKPDIKQEEIMKYVVRPPKPFQHVIFTGEKMAAAIDKLGQKVAESCPNTVQGEDEHILAGSTSTIMPKEEGMDAQVAIGESGKMSPHSSDSAQCPSPFILEELQKMQDSESPIPHHMSEANAAVISLKLALKMIPFREPDLNPPSYRMPTRLGLIRFHQERMSLEPPITSWKKTLSMAHKFANRIESEARADVRTILETMKDKLEEIENYVVCIISEQKSSFNGNIVTCSPTSSLEEAEFG</sequence>
<dbReference type="Proteomes" id="UP001497512">
    <property type="component" value="Chromosome 7"/>
</dbReference>
<keyword evidence="2" id="KW-0963">Cytoplasm</keyword>
<comment type="subcellular location">
    <subcellularLocation>
        <location evidence="1">Cytoplasm</location>
    </subcellularLocation>
</comment>
<evidence type="ECO:0000256" key="4">
    <source>
        <dbReference type="ARBA" id="ARBA00022737"/>
    </source>
</evidence>
<keyword evidence="4" id="KW-0677">Repeat</keyword>
<evidence type="ECO:0000313" key="6">
    <source>
        <dbReference type="Proteomes" id="UP001497512"/>
    </source>
</evidence>
<evidence type="ECO:0000256" key="2">
    <source>
        <dbReference type="ARBA" id="ARBA00022490"/>
    </source>
</evidence>
<dbReference type="Gene3D" id="3.80.10.10">
    <property type="entry name" value="Ribonuclease Inhibitor"/>
    <property type="match status" value="1"/>
</dbReference>
<keyword evidence="6" id="KW-1185">Reference proteome</keyword>
<dbReference type="SUPFAM" id="SSF52058">
    <property type="entry name" value="L domain-like"/>
    <property type="match status" value="1"/>
</dbReference>
<proteinExistence type="predicted"/>